<dbReference type="EMBL" id="BAAAEN010000064">
    <property type="protein sequence ID" value="GAA0535367.1"/>
    <property type="molecule type" value="Genomic_DNA"/>
</dbReference>
<dbReference type="Pfam" id="PF13751">
    <property type="entry name" value="DDE_Tnp_1_6"/>
    <property type="match status" value="1"/>
</dbReference>
<dbReference type="Pfam" id="PF05598">
    <property type="entry name" value="DUF772"/>
    <property type="match status" value="1"/>
</dbReference>
<dbReference type="InterPro" id="IPR025668">
    <property type="entry name" value="Tnp_DDE_dom"/>
</dbReference>
<gene>
    <name evidence="3" type="ORF">GCM10009097_59920</name>
</gene>
<dbReference type="Proteomes" id="UP001501706">
    <property type="component" value="Unassembled WGS sequence"/>
</dbReference>
<evidence type="ECO:0000313" key="3">
    <source>
        <dbReference type="EMBL" id="GAA0535367.1"/>
    </source>
</evidence>
<evidence type="ECO:0000259" key="2">
    <source>
        <dbReference type="Pfam" id="PF13751"/>
    </source>
</evidence>
<comment type="caution">
    <text evidence="3">The sequence shown here is derived from an EMBL/GenBank/DDBJ whole genome shotgun (WGS) entry which is preliminary data.</text>
</comment>
<evidence type="ECO:0000259" key="1">
    <source>
        <dbReference type="Pfam" id="PF05598"/>
    </source>
</evidence>
<dbReference type="InterPro" id="IPR047710">
    <property type="entry name" value="Transpos_IS5-like"/>
</dbReference>
<feature type="domain" description="Transposase DDE" evidence="2">
    <location>
        <begin position="395"/>
        <end position="448"/>
    </location>
</feature>
<protein>
    <submittedName>
        <fullName evidence="3">IS5-like element IS1478 family transposase</fullName>
    </submittedName>
</protein>
<sequence>MMFACPATDDFFRARIDQMIDLRHPLAVLASRMPWQEIEAGVAHLFVRKAHEGVTMPDLDLFGEKPPRRARASKAGRPRVPLRVMISLLYLKHAFNESDEGVVERWGETPTWQFFAGQAYFEHRQPCDATTLVKFRKLLGEEGVEELLAQTVNTAVELKLIKPQELNRVIVDSTVQEKAIAHPTDSRLLETARVKLVEAAKDAGIPLKQTFAKEGEQRSRQAGRYAHARQFKRMRRAIKRQRTIVGRLIREIDRKASDISQAVREGLDEVLGKAQRIAAQSAQRKTINGQPKLYAWHAPEVSCISKGKARRPYEFGVKVGIASTFKGNLIVGTRAFHHNPYDGHTLNAQLEQATILMQDCASKPDTVFVDLGYRGVDAENPGVRIIHRGKPKRLTAQERRQLKRRQAIEPIIGHLKADHRMDRCHLKGEHGDRLHAVLCAAGYNIKWLLRMIAKKGVPFLWALFLRLRKGAASGLSWPVFAAWMLGGRSNRRIGVRQAMILAAPSGLGSVSSGFVCENE</sequence>
<dbReference type="PANTHER" id="PTHR33803:SF3">
    <property type="entry name" value="BLL1974 PROTEIN"/>
    <property type="match status" value="1"/>
</dbReference>
<organism evidence="3 4">
    <name type="scientific">Pigmentiphaga daeguensis</name>
    <dbReference type="NCBI Taxonomy" id="414049"/>
    <lineage>
        <taxon>Bacteria</taxon>
        <taxon>Pseudomonadati</taxon>
        <taxon>Pseudomonadota</taxon>
        <taxon>Betaproteobacteria</taxon>
        <taxon>Burkholderiales</taxon>
        <taxon>Alcaligenaceae</taxon>
        <taxon>Pigmentiphaga</taxon>
    </lineage>
</organism>
<dbReference type="InterPro" id="IPR008490">
    <property type="entry name" value="Transposase_InsH_N"/>
</dbReference>
<accession>A0ABP3N7V0</accession>
<evidence type="ECO:0000313" key="4">
    <source>
        <dbReference type="Proteomes" id="UP001501706"/>
    </source>
</evidence>
<dbReference type="NCBIfam" id="NF033578">
    <property type="entry name" value="transpos_IS5_1"/>
    <property type="match status" value="1"/>
</dbReference>
<proteinExistence type="predicted"/>
<name>A0ABP3N7V0_9BURK</name>
<dbReference type="PANTHER" id="PTHR33803">
    <property type="entry name" value="IS1478 TRANSPOSASE"/>
    <property type="match status" value="1"/>
</dbReference>
<feature type="domain" description="Transposase InsH N-terminal" evidence="1">
    <location>
        <begin position="18"/>
        <end position="137"/>
    </location>
</feature>
<keyword evidence="4" id="KW-1185">Reference proteome</keyword>
<reference evidence="4" key="1">
    <citation type="journal article" date="2019" name="Int. J. Syst. Evol. Microbiol.">
        <title>The Global Catalogue of Microorganisms (GCM) 10K type strain sequencing project: providing services to taxonomists for standard genome sequencing and annotation.</title>
        <authorList>
            <consortium name="The Broad Institute Genomics Platform"/>
            <consortium name="The Broad Institute Genome Sequencing Center for Infectious Disease"/>
            <person name="Wu L."/>
            <person name="Ma J."/>
        </authorList>
    </citation>
    <scope>NUCLEOTIDE SEQUENCE [LARGE SCALE GENOMIC DNA]</scope>
    <source>
        <strain evidence="4">JCM 14330</strain>
    </source>
</reference>